<accession>A0A0P7XWZ3</accession>
<dbReference type="PATRIC" id="fig|1653334.4.peg.1275"/>
<reference evidence="4 6" key="2">
    <citation type="submission" date="2016-08" db="EMBL/GenBank/DDBJ databases">
        <authorList>
            <person name="Varghese N."/>
            <person name="Submissions Spin"/>
        </authorList>
    </citation>
    <scope>NUCLEOTIDE SEQUENCE [LARGE SCALE GENOMIC DNA]</scope>
    <source>
        <strain evidence="4 6">HL-109</strain>
    </source>
</reference>
<dbReference type="EC" id="1.5.3.1" evidence="3"/>
<protein>
    <submittedName>
        <fullName evidence="4">FAD dependent oxidoreductase</fullName>
    </submittedName>
    <submittedName>
        <fullName evidence="3">Sarcosine oxidase</fullName>
        <ecNumber evidence="3">1.5.3.1</ecNumber>
    </submittedName>
</protein>
<dbReference type="Gene3D" id="3.30.9.10">
    <property type="entry name" value="D-Amino Acid Oxidase, subunit A, domain 2"/>
    <property type="match status" value="1"/>
</dbReference>
<dbReference type="EMBL" id="LJSX01000037">
    <property type="protein sequence ID" value="KPQ09016.1"/>
    <property type="molecule type" value="Genomic_DNA"/>
</dbReference>
<keyword evidence="6" id="KW-1185">Reference proteome</keyword>
<feature type="domain" description="FAD dependent oxidoreductase" evidence="2">
    <location>
        <begin position="26"/>
        <end position="392"/>
    </location>
</feature>
<dbReference type="GO" id="GO:0005737">
    <property type="term" value="C:cytoplasm"/>
    <property type="evidence" value="ECO:0007669"/>
    <property type="project" value="TreeGrafter"/>
</dbReference>
<evidence type="ECO:0000313" key="5">
    <source>
        <dbReference type="Proteomes" id="UP000050497"/>
    </source>
</evidence>
<organism evidence="3 5">
    <name type="scientific">Saliniramus fredricksonii</name>
    <dbReference type="NCBI Taxonomy" id="1653334"/>
    <lineage>
        <taxon>Bacteria</taxon>
        <taxon>Pseudomonadati</taxon>
        <taxon>Pseudomonadota</taxon>
        <taxon>Alphaproteobacteria</taxon>
        <taxon>Hyphomicrobiales</taxon>
        <taxon>Salinarimonadaceae</taxon>
        <taxon>Saliniramus</taxon>
    </lineage>
</organism>
<evidence type="ECO:0000313" key="6">
    <source>
        <dbReference type="Proteomes" id="UP000182800"/>
    </source>
</evidence>
<evidence type="ECO:0000259" key="2">
    <source>
        <dbReference type="Pfam" id="PF01266"/>
    </source>
</evidence>
<gene>
    <name evidence="4" type="ORF">GA0071312_1043</name>
    <name evidence="3" type="ORF">HLUCCO17_16565</name>
</gene>
<dbReference type="Gene3D" id="3.50.50.60">
    <property type="entry name" value="FAD/NAD(P)-binding domain"/>
    <property type="match status" value="1"/>
</dbReference>
<dbReference type="SUPFAM" id="SSF51905">
    <property type="entry name" value="FAD/NAD(P)-binding domain"/>
    <property type="match status" value="1"/>
</dbReference>
<reference evidence="3 5" key="1">
    <citation type="submission" date="2015-09" db="EMBL/GenBank/DDBJ databases">
        <title>Identification and resolution of microdiversity through metagenomic sequencing of parallel consortia.</title>
        <authorList>
            <person name="Nelson W.C."/>
            <person name="Romine M.F."/>
            <person name="Lindemann S.R."/>
        </authorList>
    </citation>
    <scope>NUCLEOTIDE SEQUENCE [LARGE SCALE GENOMIC DNA]</scope>
    <source>
        <strain evidence="3">HL-109</strain>
    </source>
</reference>
<dbReference type="GO" id="GO:0008115">
    <property type="term" value="F:sarcosine oxidase activity"/>
    <property type="evidence" value="ECO:0007669"/>
    <property type="project" value="UniProtKB-EC"/>
</dbReference>
<dbReference type="EMBL" id="FMBM01000001">
    <property type="protein sequence ID" value="SCC79620.1"/>
    <property type="molecule type" value="Genomic_DNA"/>
</dbReference>
<comment type="caution">
    <text evidence="3">The sequence shown here is derived from an EMBL/GenBank/DDBJ whole genome shotgun (WGS) entry which is preliminary data.</text>
</comment>
<dbReference type="Proteomes" id="UP000182800">
    <property type="component" value="Unassembled WGS sequence"/>
</dbReference>
<dbReference type="AlphaFoldDB" id="A0A0P7XWZ3"/>
<dbReference type="Pfam" id="PF01266">
    <property type="entry name" value="DAO"/>
    <property type="match status" value="1"/>
</dbReference>
<evidence type="ECO:0000313" key="3">
    <source>
        <dbReference type="EMBL" id="KPQ09016.1"/>
    </source>
</evidence>
<keyword evidence="1 3" id="KW-0560">Oxidoreductase</keyword>
<dbReference type="InterPro" id="IPR006076">
    <property type="entry name" value="FAD-dep_OxRdtase"/>
</dbReference>
<dbReference type="GO" id="GO:0032981">
    <property type="term" value="P:mitochondrial respiratory chain complex I assembly"/>
    <property type="evidence" value="ECO:0007669"/>
    <property type="project" value="TreeGrafter"/>
</dbReference>
<sequence>MTDDVQRQRIPGQAMKEAGSAIETADVVIAGGAAMGSSLAYHLASHPGFSGRVIVVEKDPGYARSASALSAASIRQQFSSPVNIRISLYGIAFLRAIGTHLAVDGEAPVIDLKEGGYLYLDHEGSINVMREINALQRAEGADIALLDADALRARFPWLEPGEDVVIGSLGLSGEGWFDGWALLQAFRRKARSLGVEYRTGEVAAVETTGGAVSGVRLADGARIACGSLVNCAGSGGRALAATVGIDLPVHARRRYVFSFTCKADIPNCPLMIDTTGVYVRPEGENAEGRMFICGVSPSPEEDESLGWHDADADSQQVDYSYFEERIWPSLANRVPGFEAIRPGRAWAGPYDMCLLDHNAIIGPAGPDGFHLCNGFSGHGLQQSPAVGRGLAEQIVEGRYVTLDLTDLGHARVAGNRPLRERNVI</sequence>
<dbReference type="STRING" id="1653334.GA0071312_1043"/>
<dbReference type="PANTHER" id="PTHR13847">
    <property type="entry name" value="SARCOSINE DEHYDROGENASE-RELATED"/>
    <property type="match status" value="1"/>
</dbReference>
<dbReference type="Proteomes" id="UP000050497">
    <property type="component" value="Unassembled WGS sequence"/>
</dbReference>
<proteinExistence type="predicted"/>
<evidence type="ECO:0000313" key="4">
    <source>
        <dbReference type="EMBL" id="SCC79620.1"/>
    </source>
</evidence>
<dbReference type="InterPro" id="IPR036188">
    <property type="entry name" value="FAD/NAD-bd_sf"/>
</dbReference>
<dbReference type="PANTHER" id="PTHR13847:SF287">
    <property type="entry name" value="FAD-DEPENDENT OXIDOREDUCTASE DOMAIN-CONTAINING PROTEIN 1"/>
    <property type="match status" value="1"/>
</dbReference>
<name>A0A0P7XWZ3_9HYPH</name>
<evidence type="ECO:0000256" key="1">
    <source>
        <dbReference type="ARBA" id="ARBA00023002"/>
    </source>
</evidence>